<dbReference type="Pfam" id="PF21307">
    <property type="entry name" value="Glyco_hydro_95_C"/>
    <property type="match status" value="1"/>
</dbReference>
<dbReference type="Gene3D" id="2.70.98.50">
    <property type="entry name" value="putative glycoside hydrolase family protein from bacillus halodurans"/>
    <property type="match status" value="1"/>
</dbReference>
<dbReference type="Pfam" id="PF22124">
    <property type="entry name" value="Glyco_hydro_95_cat"/>
    <property type="match status" value="1"/>
</dbReference>
<reference evidence="3 4" key="1">
    <citation type="submission" date="2023-04" db="EMBL/GenBank/DDBJ databases">
        <title>Draft genome sequence of acteroides sedimenti strain YN3PY1.</title>
        <authorList>
            <person name="Yoshida N."/>
        </authorList>
    </citation>
    <scope>NUCLEOTIDE SEQUENCE [LARGE SCALE GENOMIC DNA]</scope>
    <source>
        <strain evidence="3 4">YN3PY1</strain>
    </source>
</reference>
<gene>
    <name evidence="3" type="ORF">BSYN_02960</name>
</gene>
<dbReference type="EMBL" id="AP028055">
    <property type="protein sequence ID" value="BEG98031.1"/>
    <property type="molecule type" value="Genomic_DNA"/>
</dbReference>
<evidence type="ECO:0000313" key="3">
    <source>
        <dbReference type="EMBL" id="BEG98031.1"/>
    </source>
</evidence>
<dbReference type="SUPFAM" id="SSF48208">
    <property type="entry name" value="Six-hairpin glycosidases"/>
    <property type="match status" value="1"/>
</dbReference>
<feature type="domain" description="Glycosyl hydrolase family 95 catalytic" evidence="2">
    <location>
        <begin position="322"/>
        <end position="686"/>
    </location>
</feature>
<dbReference type="InterPro" id="IPR012341">
    <property type="entry name" value="6hp_glycosidase-like_sf"/>
</dbReference>
<dbReference type="PANTHER" id="PTHR31084">
    <property type="entry name" value="ALPHA-L-FUCOSIDASE 2"/>
    <property type="match status" value="1"/>
</dbReference>
<dbReference type="InterPro" id="IPR049053">
    <property type="entry name" value="AFCA-like_C"/>
</dbReference>
<organism evidence="3 4">
    <name type="scientific">Bacteroides sedimenti</name>
    <dbReference type="NCBI Taxonomy" id="2136147"/>
    <lineage>
        <taxon>Bacteria</taxon>
        <taxon>Pseudomonadati</taxon>
        <taxon>Bacteroidota</taxon>
        <taxon>Bacteroidia</taxon>
        <taxon>Bacteroidales</taxon>
        <taxon>Bacteroidaceae</taxon>
        <taxon>Bacteroides</taxon>
    </lineage>
</organism>
<dbReference type="Proteomes" id="UP001496674">
    <property type="component" value="Chromosome"/>
</dbReference>
<dbReference type="RefSeq" id="WP_353332623.1">
    <property type="nucleotide sequence ID" value="NZ_AP028055.1"/>
</dbReference>
<keyword evidence="4" id="KW-1185">Reference proteome</keyword>
<dbReference type="InterPro" id="IPR054363">
    <property type="entry name" value="GH95_cat"/>
</dbReference>
<sequence length="771" mass="88085">MKTQTNLLLPSSIDKKTIYEQEVSYSFIKEDSLKTRIVSNLPQPINDLVFQSLPTVWDEAIPLGNGIIGALIWQKGDNLRIGIDRADLWDLRPVKEFEKSKNYSYRFVCEQIIHKKDLKPVQSLIDDRSRLDPAPTKIPAGGIEFCIKPLGEIEQVRLDVARAVCHIHWKNGVKAQFFIHAADNSGRFIFENLPSELIPLLVVPSYEESTNLDVSMPKSVRPLSSLGYKKGIILHPKKNILVYHQQAWGKVSYEIALTWNTFNSSTLEGSFCVTSKGTWYSESKKAQQLLEQSSHISYKKALQQHVAWWKNYWAQSEISIPDPLLEKQWYLEQYKFGASSRKNAPPISLQAIWTADNGQTPPWRGDFHNDLNTQLSYWPGYSSNHLEESSVFTDWLWKIKDNSKDFTHRFFGVKGLNVPCIATLTGKAIGGWSPYSHSPSTAGWLCHYFYLQWKYSMDKDFLMNRAYPFVKQTAIYFNNISVIGDNGKRKLPLSSSPEINDNRIDAWFTETTNYDLSNIRLTYTVATEMANALGERNEAARWQKLLEEWPQEASDENGLLIAPNYPLKESHRHLSHMLSFHPFGLIDVSKGDTDKALILKSIKHFEDLGPDWWIGYTYAWLANMKARVMDGDGALKNLHIFIKAFCSPNSFHLNGDQTRSGYSRFDYRPFTLEGNFACASAIQEMLMQSHTGVIKLFPALPHNWKDASFKRFRAMGAFLVSAVYQNCSVKEFTVESEKGGLLRMENPYTGELIEKEMKAGEVFRLTAPAGK</sequence>
<evidence type="ECO:0008006" key="5">
    <source>
        <dbReference type="Google" id="ProtNLM"/>
    </source>
</evidence>
<name>A0ABN6Z0A7_9BACE</name>
<protein>
    <recommendedName>
        <fullName evidence="5">Glycosyl hydrolase family 95 N-terminal domain-containing protein</fullName>
    </recommendedName>
</protein>
<evidence type="ECO:0000259" key="1">
    <source>
        <dbReference type="Pfam" id="PF21307"/>
    </source>
</evidence>
<evidence type="ECO:0000259" key="2">
    <source>
        <dbReference type="Pfam" id="PF22124"/>
    </source>
</evidence>
<dbReference type="Gene3D" id="1.50.10.10">
    <property type="match status" value="1"/>
</dbReference>
<accession>A0ABN6Z0A7</accession>
<feature type="domain" description="Alpha fucosidase A-like C-terminal" evidence="1">
    <location>
        <begin position="688"/>
        <end position="748"/>
    </location>
</feature>
<proteinExistence type="predicted"/>
<dbReference type="PANTHER" id="PTHR31084:SF0">
    <property type="entry name" value="ALPHA-L-FUCOSIDASE 2"/>
    <property type="match status" value="1"/>
</dbReference>
<evidence type="ECO:0000313" key="4">
    <source>
        <dbReference type="Proteomes" id="UP001496674"/>
    </source>
</evidence>
<dbReference type="InterPro" id="IPR008928">
    <property type="entry name" value="6-hairpin_glycosidase_sf"/>
</dbReference>